<name>A0A183IRB5_9BILA</name>
<reference evidence="1 2" key="2">
    <citation type="submission" date="2018-11" db="EMBL/GenBank/DDBJ databases">
        <authorList>
            <consortium name="Pathogen Informatics"/>
        </authorList>
    </citation>
    <scope>NUCLEOTIDE SEQUENCE [LARGE SCALE GENOMIC DNA]</scope>
</reference>
<organism evidence="3">
    <name type="scientific">Soboliphyme baturini</name>
    <dbReference type="NCBI Taxonomy" id="241478"/>
    <lineage>
        <taxon>Eukaryota</taxon>
        <taxon>Metazoa</taxon>
        <taxon>Ecdysozoa</taxon>
        <taxon>Nematoda</taxon>
        <taxon>Enoplea</taxon>
        <taxon>Dorylaimia</taxon>
        <taxon>Dioctophymatida</taxon>
        <taxon>Dioctophymatoidea</taxon>
        <taxon>Soboliphymatidae</taxon>
        <taxon>Soboliphyme</taxon>
    </lineage>
</organism>
<protein>
    <submittedName>
        <fullName evidence="1 3">Uncharacterized protein</fullName>
    </submittedName>
</protein>
<dbReference type="Proteomes" id="UP000270296">
    <property type="component" value="Unassembled WGS sequence"/>
</dbReference>
<gene>
    <name evidence="1" type="ORF">SBAD_LOCUS6162</name>
</gene>
<sequence>MLESTLGCGSALQAIGATNIPRTATIDTPITRHELVSSYSRAILQNRPVNISDVQSCYVEKAPVVLEHFPPVSRFSCNVSVYGENHALQFGADMVLQSNKRTAFEKGGVPVFQPVATPATAAATVGTALHYPQLAAIPGLQASYVPVTFPVATLLARVGVDAGMPSPLTHSAPAPAPAPSNALSVAYYGERGQKRDDDHDRHWPVIHRTYRLHLPSCYCTHTLARSLSCCRIEYCQLLYPQRTPGFFRSFALLPFSSSFSSGALTSSCVGSSVRR</sequence>
<dbReference type="AlphaFoldDB" id="A0A183IRB5"/>
<dbReference type="WBParaSite" id="SBAD_0000640001-mRNA-1">
    <property type="protein sequence ID" value="SBAD_0000640001-mRNA-1"/>
    <property type="gene ID" value="SBAD_0000640001"/>
</dbReference>
<evidence type="ECO:0000313" key="1">
    <source>
        <dbReference type="EMBL" id="VDP09401.1"/>
    </source>
</evidence>
<dbReference type="EMBL" id="UZAM01009534">
    <property type="protein sequence ID" value="VDP09401.1"/>
    <property type="molecule type" value="Genomic_DNA"/>
</dbReference>
<evidence type="ECO:0000313" key="2">
    <source>
        <dbReference type="Proteomes" id="UP000270296"/>
    </source>
</evidence>
<evidence type="ECO:0000313" key="3">
    <source>
        <dbReference type="WBParaSite" id="SBAD_0000640001-mRNA-1"/>
    </source>
</evidence>
<reference evidence="3" key="1">
    <citation type="submission" date="2016-06" db="UniProtKB">
        <authorList>
            <consortium name="WormBaseParasite"/>
        </authorList>
    </citation>
    <scope>IDENTIFICATION</scope>
</reference>
<keyword evidence="2" id="KW-1185">Reference proteome</keyword>
<proteinExistence type="predicted"/>
<accession>A0A183IRB5</accession>